<evidence type="ECO:0000313" key="3">
    <source>
        <dbReference type="Proteomes" id="UP000264883"/>
    </source>
</evidence>
<name>A0A343JED9_9CLOT</name>
<dbReference type="EMBL" id="CP016786">
    <property type="protein sequence ID" value="ASW43897.1"/>
    <property type="molecule type" value="Genomic_DNA"/>
</dbReference>
<organism evidence="2 3">
    <name type="scientific">Clostridium isatidis</name>
    <dbReference type="NCBI Taxonomy" id="182773"/>
    <lineage>
        <taxon>Bacteria</taxon>
        <taxon>Bacillati</taxon>
        <taxon>Bacillota</taxon>
        <taxon>Clostridia</taxon>
        <taxon>Eubacteriales</taxon>
        <taxon>Clostridiaceae</taxon>
        <taxon>Clostridium</taxon>
    </lineage>
</organism>
<dbReference type="RefSeq" id="WP_119866033.1">
    <property type="nucleotide sequence ID" value="NZ_CP016786.1"/>
</dbReference>
<keyword evidence="3" id="KW-1185">Reference proteome</keyword>
<reference evidence="2 3" key="1">
    <citation type="submission" date="2016-08" db="EMBL/GenBank/DDBJ databases">
        <title>Complete Genome Sequence Of The Indigo Reducing Clostridium isatidis DSM15098.</title>
        <authorList>
            <person name="Little G.T."/>
            <person name="Minton N.P."/>
        </authorList>
    </citation>
    <scope>NUCLEOTIDE SEQUENCE [LARGE SCALE GENOMIC DNA]</scope>
    <source>
        <strain evidence="2 3">DSM 15098</strain>
    </source>
</reference>
<feature type="domain" description="Cysteine-rich CPCC" evidence="1">
    <location>
        <begin position="33"/>
        <end position="107"/>
    </location>
</feature>
<gene>
    <name evidence="2" type="ORF">BEN51_10500</name>
</gene>
<dbReference type="KEGG" id="cia:BEN51_10500"/>
<accession>A0A343JED9</accession>
<evidence type="ECO:0000259" key="1">
    <source>
        <dbReference type="Pfam" id="PF14206"/>
    </source>
</evidence>
<sequence>MSKKEYKYLPEVKSREIISNQSNDEVYVKGNSPCPCCGFITIPNNGNALSYVCPVCLWEIDLFLKSDNEASDLNHGLTLIEARKNYKDYGAVLYNLKEYSREPLEKEYPNK</sequence>
<dbReference type="InterPro" id="IPR025983">
    <property type="entry name" value="Cys_rich_CPCC"/>
</dbReference>
<dbReference type="Pfam" id="PF14206">
    <property type="entry name" value="Cys_rich_CPCC"/>
    <property type="match status" value="1"/>
</dbReference>
<dbReference type="Proteomes" id="UP000264883">
    <property type="component" value="Chromosome"/>
</dbReference>
<protein>
    <recommendedName>
        <fullName evidence="1">Cysteine-rich CPCC domain-containing protein</fullName>
    </recommendedName>
</protein>
<evidence type="ECO:0000313" key="2">
    <source>
        <dbReference type="EMBL" id="ASW43897.1"/>
    </source>
</evidence>
<proteinExistence type="predicted"/>
<dbReference type="OrthoDB" id="1456570at2"/>
<dbReference type="AlphaFoldDB" id="A0A343JED9"/>